<dbReference type="STRING" id="296587.C1E2V5"/>
<dbReference type="eggNOG" id="ENOG502QRPN">
    <property type="taxonomic scope" value="Eukaryota"/>
</dbReference>
<dbReference type="AlphaFoldDB" id="C1E2V5"/>
<dbReference type="GeneID" id="8242342"/>
<dbReference type="FunCoup" id="C1E2V5">
    <property type="interactions" value="448"/>
</dbReference>
<feature type="transmembrane region" description="Helical" evidence="1">
    <location>
        <begin position="125"/>
        <end position="143"/>
    </location>
</feature>
<sequence length="228" mass="25638">MDAVVEEPVADADADADAGYWQKDQIFPRVKERDPYRRLGISAEASFEEVQDARNYLVQTYARHTAGVEAIEDAFDRIIKEKLAARKKSRGARAAMRKQKQGEDYVPPFLERLQAQFARPDDTTLMRRALIYAIMAGWAVVATGNGGQPTFQMFISFALCVYFLKDKRGEDAELGRCFINAFVALALGFVVGSVFPVYIPIFPPSWGPELILSLFTMVSLFIFATFLK</sequence>
<protein>
    <submittedName>
        <fullName evidence="2">Uncharacterized protein</fullName>
    </submittedName>
</protein>
<evidence type="ECO:0000313" key="2">
    <source>
        <dbReference type="EMBL" id="ACO62411.1"/>
    </source>
</evidence>
<dbReference type="PANTHER" id="PTHR33372">
    <property type="match status" value="1"/>
</dbReference>
<keyword evidence="1" id="KW-0812">Transmembrane</keyword>
<reference evidence="2 3" key="1">
    <citation type="journal article" date="2009" name="Science">
        <title>Green evolution and dynamic adaptations revealed by genomes of the marine picoeukaryotes Micromonas.</title>
        <authorList>
            <person name="Worden A.Z."/>
            <person name="Lee J.H."/>
            <person name="Mock T."/>
            <person name="Rouze P."/>
            <person name="Simmons M.P."/>
            <person name="Aerts A.L."/>
            <person name="Allen A.E."/>
            <person name="Cuvelier M.L."/>
            <person name="Derelle E."/>
            <person name="Everett M.V."/>
            <person name="Foulon E."/>
            <person name="Grimwood J."/>
            <person name="Gundlach H."/>
            <person name="Henrissat B."/>
            <person name="Napoli C."/>
            <person name="McDonald S.M."/>
            <person name="Parker M.S."/>
            <person name="Rombauts S."/>
            <person name="Salamov A."/>
            <person name="Von Dassow P."/>
            <person name="Badger J.H."/>
            <person name="Coutinho P.M."/>
            <person name="Demir E."/>
            <person name="Dubchak I."/>
            <person name="Gentemann C."/>
            <person name="Eikrem W."/>
            <person name="Gready J.E."/>
            <person name="John U."/>
            <person name="Lanier W."/>
            <person name="Lindquist E.A."/>
            <person name="Lucas S."/>
            <person name="Mayer K.F."/>
            <person name="Moreau H."/>
            <person name="Not F."/>
            <person name="Otillar R."/>
            <person name="Panaud O."/>
            <person name="Pangilinan J."/>
            <person name="Paulsen I."/>
            <person name="Piegu B."/>
            <person name="Poliakov A."/>
            <person name="Robbens S."/>
            <person name="Schmutz J."/>
            <person name="Toulza E."/>
            <person name="Wyss T."/>
            <person name="Zelensky A."/>
            <person name="Zhou K."/>
            <person name="Armbrust E.V."/>
            <person name="Bhattacharya D."/>
            <person name="Goodenough U.W."/>
            <person name="Van de Peer Y."/>
            <person name="Grigoriev I.V."/>
        </authorList>
    </citation>
    <scope>NUCLEOTIDE SEQUENCE [LARGE SCALE GENOMIC DNA]</scope>
    <source>
        <strain evidence="3">RCC299 / NOUM17</strain>
    </source>
</reference>
<evidence type="ECO:0000256" key="1">
    <source>
        <dbReference type="SAM" id="Phobius"/>
    </source>
</evidence>
<evidence type="ECO:0000313" key="3">
    <source>
        <dbReference type="Proteomes" id="UP000002009"/>
    </source>
</evidence>
<dbReference type="RefSeq" id="XP_002501153.1">
    <property type="nucleotide sequence ID" value="XM_002501107.1"/>
</dbReference>
<organism evidence="2 3">
    <name type="scientific">Micromonas commoda (strain RCC299 / NOUM17 / CCMP2709)</name>
    <name type="common">Picoplanktonic green alga</name>
    <dbReference type="NCBI Taxonomy" id="296587"/>
    <lineage>
        <taxon>Eukaryota</taxon>
        <taxon>Viridiplantae</taxon>
        <taxon>Chlorophyta</taxon>
        <taxon>Mamiellophyceae</taxon>
        <taxon>Mamiellales</taxon>
        <taxon>Mamiellaceae</taxon>
        <taxon>Micromonas</taxon>
    </lineage>
</organism>
<dbReference type="InterPro" id="IPR021788">
    <property type="entry name" value="CPP1-like"/>
</dbReference>
<feature type="transmembrane region" description="Helical" evidence="1">
    <location>
        <begin position="177"/>
        <end position="198"/>
    </location>
</feature>
<dbReference type="PANTHER" id="PTHR33372:SF2">
    <property type="entry name" value="PROTEIN CHAPERONE-LIKE PROTEIN OF POR1, CHLOROPLASTIC"/>
    <property type="match status" value="1"/>
</dbReference>
<dbReference type="KEGG" id="mis:MICPUN_99745"/>
<feature type="transmembrane region" description="Helical" evidence="1">
    <location>
        <begin position="149"/>
        <end position="165"/>
    </location>
</feature>
<keyword evidence="3" id="KW-1185">Reference proteome</keyword>
<gene>
    <name evidence="2" type="ORF">MICPUN_99745</name>
</gene>
<dbReference type="InParanoid" id="C1E2V5"/>
<keyword evidence="1" id="KW-0472">Membrane</keyword>
<dbReference type="OMA" id="PMDTIFR"/>
<keyword evidence="1" id="KW-1133">Transmembrane helix</keyword>
<accession>C1E2V5</accession>
<dbReference type="GO" id="GO:0031969">
    <property type="term" value="C:chloroplast membrane"/>
    <property type="evidence" value="ECO:0007669"/>
    <property type="project" value="TreeGrafter"/>
</dbReference>
<dbReference type="Proteomes" id="UP000002009">
    <property type="component" value="Chromosome 3"/>
</dbReference>
<feature type="transmembrane region" description="Helical" evidence="1">
    <location>
        <begin position="210"/>
        <end position="227"/>
    </location>
</feature>
<dbReference type="EMBL" id="CP001324">
    <property type="protein sequence ID" value="ACO62411.1"/>
    <property type="molecule type" value="Genomic_DNA"/>
</dbReference>
<name>C1E2V5_MICCC</name>
<dbReference type="Pfam" id="PF11833">
    <property type="entry name" value="CPP1-like"/>
    <property type="match status" value="1"/>
</dbReference>
<dbReference type="OrthoDB" id="2014563at2759"/>
<proteinExistence type="predicted"/>